<keyword evidence="1" id="KW-0812">Transmembrane</keyword>
<keyword evidence="1" id="KW-1133">Transmembrane helix</keyword>
<dbReference type="PANTHER" id="PTHR22898">
    <property type="entry name" value="UNCHARACTERIZED GLYCOSOL TRANSFERASE-RELATED"/>
    <property type="match status" value="1"/>
</dbReference>
<gene>
    <name evidence="2" type="ORF">Mgra_00000077</name>
</gene>
<evidence type="ECO:0008006" key="4">
    <source>
        <dbReference type="Google" id="ProtNLM"/>
    </source>
</evidence>
<evidence type="ECO:0000313" key="2">
    <source>
        <dbReference type="EMBL" id="KAF7640248.1"/>
    </source>
</evidence>
<sequence length="377" mass="45566">MTSLYQKLKFQKRIKTTKLKSFLNLLLINNNQNKYYFSKRKCIFVIIFYIFCIFSTSIYLHFRLKNIQQQQNNNIGTTIINEEIKIKEKQKIKEEEQKQWIETYEMTSKEKPQFNQFIFTDEIYGQIVNQMFRFASLYAFGQMLNRTPVFSHNDILMRDYEAKLRVQLPNFYKKIYFLKINIDQNDIKRVELAKTCCVYNNPEILYDYKEYKGLINDFTHKMCVHTPFSDYVGLGDTAINQIGEAIKYLRNFLPRISKSRINLYSLLLFGMEKKYINSLNNIYNESLFDKVYFMFDYEMSRLEELHFAQKSCDSLLLTASLTANAFWMGYLMPEDKPIFFVRKRFQLNRYGKNFHLDSRENLPPDWITIEEEWLYKH</sequence>
<organism evidence="2 3">
    <name type="scientific">Meloidogyne graminicola</name>
    <dbReference type="NCBI Taxonomy" id="189291"/>
    <lineage>
        <taxon>Eukaryota</taxon>
        <taxon>Metazoa</taxon>
        <taxon>Ecdysozoa</taxon>
        <taxon>Nematoda</taxon>
        <taxon>Chromadorea</taxon>
        <taxon>Rhabditida</taxon>
        <taxon>Tylenchina</taxon>
        <taxon>Tylenchomorpha</taxon>
        <taxon>Tylenchoidea</taxon>
        <taxon>Meloidogynidae</taxon>
        <taxon>Meloidogyninae</taxon>
        <taxon>Meloidogyne</taxon>
    </lineage>
</organism>
<keyword evidence="1" id="KW-0472">Membrane</keyword>
<evidence type="ECO:0000256" key="1">
    <source>
        <dbReference type="SAM" id="Phobius"/>
    </source>
</evidence>
<dbReference type="InterPro" id="IPR052501">
    <property type="entry name" value="Alpha-1-2_FucT"/>
</dbReference>
<dbReference type="EMBL" id="JABEBT010000001">
    <property type="protein sequence ID" value="KAF7640248.1"/>
    <property type="molecule type" value="Genomic_DNA"/>
</dbReference>
<reference evidence="2" key="1">
    <citation type="journal article" date="2020" name="Ecol. Evol.">
        <title>Genome structure and content of the rice root-knot nematode (Meloidogyne graminicola).</title>
        <authorList>
            <person name="Phan N.T."/>
            <person name="Danchin E.G.J."/>
            <person name="Klopp C."/>
            <person name="Perfus-Barbeoch L."/>
            <person name="Kozlowski D.K."/>
            <person name="Koutsovoulos G.D."/>
            <person name="Lopez-Roques C."/>
            <person name="Bouchez O."/>
            <person name="Zahm M."/>
            <person name="Besnard G."/>
            <person name="Bellafiore S."/>
        </authorList>
    </citation>
    <scope>NUCLEOTIDE SEQUENCE</scope>
    <source>
        <strain evidence="2">VN-18</strain>
    </source>
</reference>
<name>A0A8T0A4D9_9BILA</name>
<proteinExistence type="predicted"/>
<dbReference type="Proteomes" id="UP000605970">
    <property type="component" value="Unassembled WGS sequence"/>
</dbReference>
<accession>A0A8T0A4D9</accession>
<feature type="transmembrane region" description="Helical" evidence="1">
    <location>
        <begin position="42"/>
        <end position="62"/>
    </location>
</feature>
<dbReference type="AlphaFoldDB" id="A0A8T0A4D9"/>
<dbReference type="OrthoDB" id="5883652at2759"/>
<comment type="caution">
    <text evidence="2">The sequence shown here is derived from an EMBL/GenBank/DDBJ whole genome shotgun (WGS) entry which is preliminary data.</text>
</comment>
<evidence type="ECO:0000313" key="3">
    <source>
        <dbReference type="Proteomes" id="UP000605970"/>
    </source>
</evidence>
<protein>
    <recommendedName>
        <fullName evidence="4">Transmembrane protein</fullName>
    </recommendedName>
</protein>
<keyword evidence="3" id="KW-1185">Reference proteome</keyword>
<dbReference type="PANTHER" id="PTHR22898:SF3">
    <property type="entry name" value="ALPHA-1,2-FUCOSYLTRANSFERASE-RELATED"/>
    <property type="match status" value="1"/>
</dbReference>